<comment type="caution">
    <text evidence="2">The sequence shown here is derived from an EMBL/GenBank/DDBJ whole genome shotgun (WGS) entry which is preliminary data.</text>
</comment>
<sequence>MLFRSKASPMAKGFKNQQKAKQSFTVMVIKASHRYVLVALILSLIIIACINILKSNQSSVTESPINSKVLKIWSDKGYTLEEDEALQKIISNWEQQSGNKIKLTFYTNDELPQKTQRALQAGNSPDLVINSSAERELYPRLAWEGKLADVSDVIEPVKSIYSEGVLEAVRLYNNVDKKPSYYAVPINQLTIHIFYWRDLLEKVGRTQSDIPKQWDAFWEFWKQVQDDLRAQQKQNIYGLGFPFSTGSTDTYYLFEQILEAYNVQILDSKGQLLLNDPKVHQGIVKSLEWYAKFFQQGYVPPDAVNWLNPDNNRSLLNRGVVMTPNSSLSISAAVRQDSDTYRNKLGILEFPNKPNGKPMRFLVSINEIVLFSESKNQKVAKDFLAYLIKPEIIGNYLKATGGRYLPVMKPIWKDPFWTNPADPHLSTATQTLTKNTRPFYIVQNPAYSLVLEENVWGKALNGIVVNSISPEEAADTAIERIKQIFDEWQ</sequence>
<dbReference type="Pfam" id="PF13416">
    <property type="entry name" value="SBP_bac_8"/>
    <property type="match status" value="1"/>
</dbReference>
<organism evidence="2 3">
    <name type="scientific">Nostoc cf. edaphicum LEGE 07299</name>
    <dbReference type="NCBI Taxonomy" id="2777974"/>
    <lineage>
        <taxon>Bacteria</taxon>
        <taxon>Bacillati</taxon>
        <taxon>Cyanobacteriota</taxon>
        <taxon>Cyanophyceae</taxon>
        <taxon>Nostocales</taxon>
        <taxon>Nostocaceae</taxon>
        <taxon>Nostoc</taxon>
    </lineage>
</organism>
<proteinExistence type="predicted"/>
<evidence type="ECO:0000313" key="2">
    <source>
        <dbReference type="EMBL" id="MBE9105561.1"/>
    </source>
</evidence>
<feature type="transmembrane region" description="Helical" evidence="1">
    <location>
        <begin position="35"/>
        <end position="53"/>
    </location>
</feature>
<keyword evidence="1" id="KW-1133">Transmembrane helix</keyword>
<gene>
    <name evidence="2" type="ORF">IQ229_11585</name>
</gene>
<dbReference type="Proteomes" id="UP000647836">
    <property type="component" value="Unassembled WGS sequence"/>
</dbReference>
<dbReference type="PANTHER" id="PTHR43649:SF12">
    <property type="entry name" value="DIACETYLCHITOBIOSE BINDING PROTEIN DASA"/>
    <property type="match status" value="1"/>
</dbReference>
<keyword evidence="1" id="KW-0812">Transmembrane</keyword>
<protein>
    <submittedName>
        <fullName evidence="2">Carbohydrate ABC transporter substrate-binding protein</fullName>
    </submittedName>
</protein>
<dbReference type="PANTHER" id="PTHR43649">
    <property type="entry name" value="ARABINOSE-BINDING PROTEIN-RELATED"/>
    <property type="match status" value="1"/>
</dbReference>
<dbReference type="InterPro" id="IPR050490">
    <property type="entry name" value="Bact_solute-bd_prot1"/>
</dbReference>
<reference evidence="2 3" key="1">
    <citation type="submission" date="2020-10" db="EMBL/GenBank/DDBJ databases">
        <authorList>
            <person name="Castelo-Branco R."/>
            <person name="Eusebio N."/>
            <person name="Adriana R."/>
            <person name="Vieira A."/>
            <person name="Brugerolle De Fraissinette N."/>
            <person name="Rezende De Castro R."/>
            <person name="Schneider M.P."/>
            <person name="Vasconcelos V."/>
            <person name="Leao P.N."/>
        </authorList>
    </citation>
    <scope>NUCLEOTIDE SEQUENCE [LARGE SCALE GENOMIC DNA]</scope>
    <source>
        <strain evidence="2 3">LEGE 07299</strain>
    </source>
</reference>
<dbReference type="InterPro" id="IPR006059">
    <property type="entry name" value="SBP"/>
</dbReference>
<dbReference type="SUPFAM" id="SSF53850">
    <property type="entry name" value="Periplasmic binding protein-like II"/>
    <property type="match status" value="1"/>
</dbReference>
<evidence type="ECO:0000256" key="1">
    <source>
        <dbReference type="SAM" id="Phobius"/>
    </source>
</evidence>
<keyword evidence="3" id="KW-1185">Reference proteome</keyword>
<evidence type="ECO:0000313" key="3">
    <source>
        <dbReference type="Proteomes" id="UP000647836"/>
    </source>
</evidence>
<name>A0ABR9TYU2_9NOSO</name>
<accession>A0ABR9TYU2</accession>
<dbReference type="Gene3D" id="3.40.190.10">
    <property type="entry name" value="Periplasmic binding protein-like II"/>
    <property type="match status" value="1"/>
</dbReference>
<dbReference type="EMBL" id="JADEXF010000321">
    <property type="protein sequence ID" value="MBE9105561.1"/>
    <property type="molecule type" value="Genomic_DNA"/>
</dbReference>
<keyword evidence="1" id="KW-0472">Membrane</keyword>